<organism evidence="4 5">
    <name type="scientific">Armatimonas rosea</name>
    <dbReference type="NCBI Taxonomy" id="685828"/>
    <lineage>
        <taxon>Bacteria</taxon>
        <taxon>Bacillati</taxon>
        <taxon>Armatimonadota</taxon>
        <taxon>Armatimonadia</taxon>
        <taxon>Armatimonadales</taxon>
        <taxon>Armatimonadaceae</taxon>
        <taxon>Armatimonas</taxon>
    </lineage>
</organism>
<evidence type="ECO:0000256" key="2">
    <source>
        <dbReference type="SAM" id="SignalP"/>
    </source>
</evidence>
<feature type="signal peptide" evidence="2">
    <location>
        <begin position="1"/>
        <end position="25"/>
    </location>
</feature>
<evidence type="ECO:0000313" key="5">
    <source>
        <dbReference type="Proteomes" id="UP000520814"/>
    </source>
</evidence>
<keyword evidence="5" id="KW-1185">Reference proteome</keyword>
<dbReference type="AlphaFoldDB" id="A0A7W9W5Z4"/>
<dbReference type="InterPro" id="IPR013424">
    <property type="entry name" value="Ice-binding_C"/>
</dbReference>
<gene>
    <name evidence="4" type="ORF">HNQ39_002735</name>
</gene>
<proteinExistence type="predicted"/>
<evidence type="ECO:0000259" key="3">
    <source>
        <dbReference type="Pfam" id="PF07589"/>
    </source>
</evidence>
<protein>
    <recommendedName>
        <fullName evidence="3">Ice-binding protein C-terminal domain-containing protein</fullName>
    </recommendedName>
</protein>
<evidence type="ECO:0000313" key="4">
    <source>
        <dbReference type="EMBL" id="MBB6050944.1"/>
    </source>
</evidence>
<keyword evidence="2" id="KW-0732">Signal</keyword>
<dbReference type="Proteomes" id="UP000520814">
    <property type="component" value="Unassembled WGS sequence"/>
</dbReference>
<dbReference type="EMBL" id="JACHGW010000002">
    <property type="protein sequence ID" value="MBB6050944.1"/>
    <property type="molecule type" value="Genomic_DNA"/>
</dbReference>
<comment type="caution">
    <text evidence="4">The sequence shown here is derived from an EMBL/GenBank/DDBJ whole genome shotgun (WGS) entry which is preliminary data.</text>
</comment>
<dbReference type="Pfam" id="PF07589">
    <property type="entry name" value="PEP-CTERM"/>
    <property type="match status" value="1"/>
</dbReference>
<name>A0A7W9W5Z4_ARMRO</name>
<dbReference type="RefSeq" id="WP_184196827.1">
    <property type="nucleotide sequence ID" value="NZ_JACHGW010000002.1"/>
</dbReference>
<accession>A0A7W9W5Z4</accession>
<feature type="chain" id="PRO_5030609732" description="Ice-binding protein C-terminal domain-containing protein" evidence="2">
    <location>
        <begin position="26"/>
        <end position="124"/>
    </location>
</feature>
<reference evidence="4 5" key="1">
    <citation type="submission" date="2020-08" db="EMBL/GenBank/DDBJ databases">
        <title>Genomic Encyclopedia of Type Strains, Phase IV (KMG-IV): sequencing the most valuable type-strain genomes for metagenomic binning, comparative biology and taxonomic classification.</title>
        <authorList>
            <person name="Goeker M."/>
        </authorList>
    </citation>
    <scope>NUCLEOTIDE SEQUENCE [LARGE SCALE GENOMIC DNA]</scope>
    <source>
        <strain evidence="4 5">DSM 23562</strain>
    </source>
</reference>
<dbReference type="NCBIfam" id="TIGR02595">
    <property type="entry name" value="PEP_CTERM"/>
    <property type="match status" value="1"/>
</dbReference>
<feature type="compositionally biased region" description="Low complexity" evidence="1">
    <location>
        <begin position="76"/>
        <end position="90"/>
    </location>
</feature>
<sequence>MKRITLRILLSLTLLSTGLFGVAHAQTLTNGAKSLKIKLPALTEATLTEATPAPTDPKDRVQWGDKKDPIVVTPLMSPTLTTSTSTTTSSGAPATHRSRAQSVPEPATLGLFMLGGLGLRRRKK</sequence>
<feature type="domain" description="Ice-binding protein C-terminal" evidence="3">
    <location>
        <begin position="102"/>
        <end position="123"/>
    </location>
</feature>
<feature type="region of interest" description="Disordered" evidence="1">
    <location>
        <begin position="76"/>
        <end position="106"/>
    </location>
</feature>
<evidence type="ECO:0000256" key="1">
    <source>
        <dbReference type="SAM" id="MobiDB-lite"/>
    </source>
</evidence>